<dbReference type="EMBL" id="FUXI01000010">
    <property type="protein sequence ID" value="SJZ66751.1"/>
    <property type="molecule type" value="Genomic_DNA"/>
</dbReference>
<keyword evidence="1" id="KW-0813">Transport</keyword>
<dbReference type="STRING" id="263852.SAMN02745116_01106"/>
<dbReference type="InterPro" id="IPR003593">
    <property type="entry name" value="AAA+_ATPase"/>
</dbReference>
<dbReference type="GO" id="GO:0016887">
    <property type="term" value="F:ATP hydrolysis activity"/>
    <property type="evidence" value="ECO:0007669"/>
    <property type="project" value="InterPro"/>
</dbReference>
<dbReference type="PANTHER" id="PTHR42939:SF1">
    <property type="entry name" value="ABC TRANSPORTER ATP-BINDING PROTEIN ALBC-RELATED"/>
    <property type="match status" value="1"/>
</dbReference>
<dbReference type="InterPro" id="IPR051782">
    <property type="entry name" value="ABC_Transporter_VariousFunc"/>
</dbReference>
<sequence length="292" mass="33432">MITIKGLTFAYHKKTSLKMDAEKFQMNKVYAVLGKNGAGKTTFFKLLTNMLTNYSGDIFIDNKNIIQETEILHEVSIILDDLEVYKDRTGFFNLEYFSRLSGTYDKAKAIALAEQLGIADVLGNKVKSYSLGMRRKLILMIALLKDTKIYIFDEPFRGLDTETVRWMKEAIRELKNSGKCIFISSHVKEDVEDLVDEAIILENGEVKRRVSMEELNESNRIITVNNPEKFSNFLENENIPYETEGGHFILSISAKDLQAMFVQLSEEEIFIEEIKKISALELLEGGKKHESK</sequence>
<dbReference type="GO" id="GO:0005524">
    <property type="term" value="F:ATP binding"/>
    <property type="evidence" value="ECO:0007669"/>
    <property type="project" value="UniProtKB-KW"/>
</dbReference>
<proteinExistence type="predicted"/>
<keyword evidence="2" id="KW-0547">Nucleotide-binding</keyword>
<dbReference type="InterPro" id="IPR003439">
    <property type="entry name" value="ABC_transporter-like_ATP-bd"/>
</dbReference>
<protein>
    <submittedName>
        <fullName evidence="5">ABC-2 type transport system ATP-binding protein</fullName>
    </submittedName>
</protein>
<dbReference type="Proteomes" id="UP000190328">
    <property type="component" value="Unassembled WGS sequence"/>
</dbReference>
<dbReference type="AlphaFoldDB" id="A0A1T4MIQ5"/>
<evidence type="ECO:0000256" key="2">
    <source>
        <dbReference type="ARBA" id="ARBA00022741"/>
    </source>
</evidence>
<dbReference type="SUPFAM" id="SSF52540">
    <property type="entry name" value="P-loop containing nucleoside triphosphate hydrolases"/>
    <property type="match status" value="1"/>
</dbReference>
<dbReference type="OrthoDB" id="9804819at2"/>
<organism evidence="5 6">
    <name type="scientific">Pilibacter termitis</name>
    <dbReference type="NCBI Taxonomy" id="263852"/>
    <lineage>
        <taxon>Bacteria</taxon>
        <taxon>Bacillati</taxon>
        <taxon>Bacillota</taxon>
        <taxon>Bacilli</taxon>
        <taxon>Lactobacillales</taxon>
        <taxon>Enterococcaceae</taxon>
        <taxon>Pilibacter</taxon>
    </lineage>
</organism>
<dbReference type="Gene3D" id="3.40.50.300">
    <property type="entry name" value="P-loop containing nucleotide triphosphate hydrolases"/>
    <property type="match status" value="1"/>
</dbReference>
<keyword evidence="3 5" id="KW-0067">ATP-binding</keyword>
<evidence type="ECO:0000313" key="5">
    <source>
        <dbReference type="EMBL" id="SJZ66751.1"/>
    </source>
</evidence>
<dbReference type="PANTHER" id="PTHR42939">
    <property type="entry name" value="ABC TRANSPORTER ATP-BINDING PROTEIN ALBC-RELATED"/>
    <property type="match status" value="1"/>
</dbReference>
<reference evidence="5 6" key="1">
    <citation type="submission" date="2017-02" db="EMBL/GenBank/DDBJ databases">
        <authorList>
            <person name="Peterson S.W."/>
        </authorList>
    </citation>
    <scope>NUCLEOTIDE SEQUENCE [LARGE SCALE GENOMIC DNA]</scope>
    <source>
        <strain evidence="5 6">ATCC BAA-1030</strain>
    </source>
</reference>
<dbReference type="PROSITE" id="PS50893">
    <property type="entry name" value="ABC_TRANSPORTER_2"/>
    <property type="match status" value="1"/>
</dbReference>
<evidence type="ECO:0000313" key="6">
    <source>
        <dbReference type="Proteomes" id="UP000190328"/>
    </source>
</evidence>
<dbReference type="Pfam" id="PF00005">
    <property type="entry name" value="ABC_tran"/>
    <property type="match status" value="1"/>
</dbReference>
<gene>
    <name evidence="5" type="ORF">SAMN02745116_01106</name>
</gene>
<dbReference type="RefSeq" id="WP_078807029.1">
    <property type="nucleotide sequence ID" value="NZ_FUXI01000010.1"/>
</dbReference>
<name>A0A1T4MIQ5_9ENTE</name>
<dbReference type="InterPro" id="IPR027417">
    <property type="entry name" value="P-loop_NTPase"/>
</dbReference>
<dbReference type="SMART" id="SM00382">
    <property type="entry name" value="AAA"/>
    <property type="match status" value="1"/>
</dbReference>
<evidence type="ECO:0000259" key="4">
    <source>
        <dbReference type="PROSITE" id="PS50893"/>
    </source>
</evidence>
<evidence type="ECO:0000256" key="1">
    <source>
        <dbReference type="ARBA" id="ARBA00022448"/>
    </source>
</evidence>
<keyword evidence="6" id="KW-1185">Reference proteome</keyword>
<accession>A0A1T4MIQ5</accession>
<feature type="domain" description="ABC transporter" evidence="4">
    <location>
        <begin position="2"/>
        <end position="228"/>
    </location>
</feature>
<dbReference type="CDD" id="cd03230">
    <property type="entry name" value="ABC_DR_subfamily_A"/>
    <property type="match status" value="1"/>
</dbReference>
<evidence type="ECO:0000256" key="3">
    <source>
        <dbReference type="ARBA" id="ARBA00022840"/>
    </source>
</evidence>